<dbReference type="PROSITE" id="PS51202">
    <property type="entry name" value="RCK_C"/>
    <property type="match status" value="1"/>
</dbReference>
<dbReference type="InterPro" id="IPR036388">
    <property type="entry name" value="WH-like_DNA-bd_sf"/>
</dbReference>
<evidence type="ECO:0000259" key="6">
    <source>
        <dbReference type="PROSITE" id="PS51202"/>
    </source>
</evidence>
<protein>
    <submittedName>
        <fullName evidence="7">K+/H+ antiporter YhaU regulatory subunit KhtT</fullName>
    </submittedName>
</protein>
<dbReference type="SUPFAM" id="SSF116726">
    <property type="entry name" value="TrkA C-terminal domain-like"/>
    <property type="match status" value="1"/>
</dbReference>
<dbReference type="Pfam" id="PF02080">
    <property type="entry name" value="TrkA_C"/>
    <property type="match status" value="1"/>
</dbReference>
<sequence length="225" mass="24642">MDTRHDAGELKCVKREQTGMARYEAIALDLARRIANCELAEGTRLLGRSSLAGTYQVSPETIRRAVAILHERGVVAAVAGSGIRILSQVAAQEYVDAVGSQWRVEQEIRELRQLLRERKRLDEQIENALDQLLKHTAGAMGTRHVEELVLGENSWAVGRSLGEIRLRTSTGVTAVAIIRNGEEYFSPPADMRLEAGDVLTIVGSDAARARCRELLSATVAPDAET</sequence>
<keyword evidence="4" id="KW-0175">Coiled coil</keyword>
<dbReference type="InterPro" id="IPR036721">
    <property type="entry name" value="RCK_C_sf"/>
</dbReference>
<keyword evidence="1" id="KW-0805">Transcription regulation</keyword>
<dbReference type="Proteomes" id="UP001519289">
    <property type="component" value="Unassembled WGS sequence"/>
</dbReference>
<proteinExistence type="predicted"/>
<accession>A0ABS4JQZ7</accession>
<dbReference type="Pfam" id="PF00392">
    <property type="entry name" value="GntR"/>
    <property type="match status" value="1"/>
</dbReference>
<dbReference type="RefSeq" id="WP_209466105.1">
    <property type="nucleotide sequence ID" value="NZ_JAGGLG010000008.1"/>
</dbReference>
<dbReference type="Gene3D" id="1.10.10.10">
    <property type="entry name" value="Winged helix-like DNA-binding domain superfamily/Winged helix DNA-binding domain"/>
    <property type="match status" value="1"/>
</dbReference>
<keyword evidence="8" id="KW-1185">Reference proteome</keyword>
<feature type="coiled-coil region" evidence="4">
    <location>
        <begin position="104"/>
        <end position="131"/>
    </location>
</feature>
<name>A0ABS4JQZ7_9FIRM</name>
<organism evidence="7 8">
    <name type="scientific">Symbiobacterium terraclitae</name>
    <dbReference type="NCBI Taxonomy" id="557451"/>
    <lineage>
        <taxon>Bacteria</taxon>
        <taxon>Bacillati</taxon>
        <taxon>Bacillota</taxon>
        <taxon>Clostridia</taxon>
        <taxon>Eubacteriales</taxon>
        <taxon>Symbiobacteriaceae</taxon>
        <taxon>Symbiobacterium</taxon>
    </lineage>
</organism>
<evidence type="ECO:0000313" key="8">
    <source>
        <dbReference type="Proteomes" id="UP001519289"/>
    </source>
</evidence>
<comment type="caution">
    <text evidence="7">The sequence shown here is derived from an EMBL/GenBank/DDBJ whole genome shotgun (WGS) entry which is preliminary data.</text>
</comment>
<evidence type="ECO:0000256" key="4">
    <source>
        <dbReference type="SAM" id="Coils"/>
    </source>
</evidence>
<dbReference type="InterPro" id="IPR000524">
    <property type="entry name" value="Tscrpt_reg_HTH_GntR"/>
</dbReference>
<evidence type="ECO:0000256" key="2">
    <source>
        <dbReference type="ARBA" id="ARBA00023125"/>
    </source>
</evidence>
<keyword evidence="3" id="KW-0804">Transcription</keyword>
<dbReference type="PANTHER" id="PTHR30445">
    <property type="entry name" value="K(+)_H(+) ANTIPORTER SUBUNIT KHTT"/>
    <property type="match status" value="1"/>
</dbReference>
<dbReference type="PROSITE" id="PS50949">
    <property type="entry name" value="HTH_GNTR"/>
    <property type="match status" value="1"/>
</dbReference>
<dbReference type="InterPro" id="IPR006037">
    <property type="entry name" value="RCK_C"/>
</dbReference>
<reference evidence="7 8" key="1">
    <citation type="submission" date="2021-03" db="EMBL/GenBank/DDBJ databases">
        <title>Genomic Encyclopedia of Type Strains, Phase IV (KMG-IV): sequencing the most valuable type-strain genomes for metagenomic binning, comparative biology and taxonomic classification.</title>
        <authorList>
            <person name="Goeker M."/>
        </authorList>
    </citation>
    <scope>NUCLEOTIDE SEQUENCE [LARGE SCALE GENOMIC DNA]</scope>
    <source>
        <strain evidence="7 8">DSM 27138</strain>
    </source>
</reference>
<dbReference type="InterPro" id="IPR050144">
    <property type="entry name" value="AAE_transporter"/>
</dbReference>
<dbReference type="SUPFAM" id="SSF46785">
    <property type="entry name" value="Winged helix' DNA-binding domain"/>
    <property type="match status" value="1"/>
</dbReference>
<keyword evidence="2" id="KW-0238">DNA-binding</keyword>
<dbReference type="InterPro" id="IPR036390">
    <property type="entry name" value="WH_DNA-bd_sf"/>
</dbReference>
<dbReference type="Gene3D" id="3.30.70.1450">
    <property type="entry name" value="Regulator of K+ conductance, C-terminal domain"/>
    <property type="match status" value="1"/>
</dbReference>
<dbReference type="PANTHER" id="PTHR30445:SF8">
    <property type="entry name" value="K(+)_H(+) ANTIPORTER SUBUNIT KHTT"/>
    <property type="match status" value="1"/>
</dbReference>
<evidence type="ECO:0000256" key="3">
    <source>
        <dbReference type="ARBA" id="ARBA00023163"/>
    </source>
</evidence>
<evidence type="ECO:0000256" key="1">
    <source>
        <dbReference type="ARBA" id="ARBA00023015"/>
    </source>
</evidence>
<evidence type="ECO:0000313" key="7">
    <source>
        <dbReference type="EMBL" id="MBP2017966.1"/>
    </source>
</evidence>
<feature type="domain" description="HTH gntR-type" evidence="5">
    <location>
        <begin position="20"/>
        <end position="88"/>
    </location>
</feature>
<dbReference type="SMART" id="SM00345">
    <property type="entry name" value="HTH_GNTR"/>
    <property type="match status" value="1"/>
</dbReference>
<feature type="domain" description="RCK C-terminal" evidence="6">
    <location>
        <begin position="132"/>
        <end position="217"/>
    </location>
</feature>
<dbReference type="EMBL" id="JAGGLG010000008">
    <property type="protein sequence ID" value="MBP2017966.1"/>
    <property type="molecule type" value="Genomic_DNA"/>
</dbReference>
<evidence type="ECO:0000259" key="5">
    <source>
        <dbReference type="PROSITE" id="PS50949"/>
    </source>
</evidence>
<gene>
    <name evidence="7" type="ORF">J2Z79_001352</name>
</gene>